<accession>I7LIQ9</accession>
<comment type="caution">
    <text evidence="1">The sequence shown here is derived from an EMBL/GenBank/DDBJ whole genome shotgun (WGS) entry which is preliminary data.</text>
</comment>
<proteinExistence type="predicted"/>
<evidence type="ECO:0000313" key="1">
    <source>
        <dbReference type="EMBL" id="CCJ33152.1"/>
    </source>
</evidence>
<dbReference type="EMBL" id="CAKP01000064">
    <property type="protein sequence ID" value="CCJ33152.1"/>
    <property type="molecule type" value="Genomic_DNA"/>
</dbReference>
<reference evidence="1 2" key="1">
    <citation type="journal article" date="2011" name="J. Bacteriol.">
        <title>Draft genome sequence of Caloramator australicus strain RC3T, a thermoanaerobe from the Great Artesian Basin of Australia.</title>
        <authorList>
            <person name="Ogg C.D."/>
            <person name="Patel B.K.C."/>
        </authorList>
    </citation>
    <scope>NUCLEOTIDE SEQUENCE [LARGE SCALE GENOMIC DNA]</scope>
    <source>
        <strain evidence="1 2">RC3</strain>
    </source>
</reference>
<name>I7LIQ9_9CLOT</name>
<dbReference type="OrthoDB" id="1954125at2"/>
<gene>
    <name evidence="1" type="ORF">CAAU_1068</name>
</gene>
<dbReference type="Proteomes" id="UP000007652">
    <property type="component" value="Unassembled WGS sequence"/>
</dbReference>
<protein>
    <submittedName>
        <fullName evidence="1">Uncharacterized protein</fullName>
    </submittedName>
</protein>
<organism evidence="1 2">
    <name type="scientific">Caloramator australicus RC3</name>
    <dbReference type="NCBI Taxonomy" id="857293"/>
    <lineage>
        <taxon>Bacteria</taxon>
        <taxon>Bacillati</taxon>
        <taxon>Bacillota</taxon>
        <taxon>Clostridia</taxon>
        <taxon>Eubacteriales</taxon>
        <taxon>Clostridiaceae</taxon>
        <taxon>Caloramator</taxon>
    </lineage>
</organism>
<keyword evidence="2" id="KW-1185">Reference proteome</keyword>
<sequence>MGEDLEKAGFILKYENTKNLLECELTPLTDVLLKLSYICVNFANTASIIKNITINETHEVKEFLDIVFDMRKVADKLEDIIECRSEIIFRLIKAGVFDVKNVLDEEKK</sequence>
<dbReference type="RefSeq" id="WP_008908424.1">
    <property type="nucleotide sequence ID" value="NZ_CAKP01000064.1"/>
</dbReference>
<dbReference type="AlphaFoldDB" id="I7LIQ9"/>
<evidence type="ECO:0000313" key="2">
    <source>
        <dbReference type="Proteomes" id="UP000007652"/>
    </source>
</evidence>